<protein>
    <submittedName>
        <fullName evidence="2">Uncharacterized protein</fullName>
    </submittedName>
</protein>
<feature type="compositionally biased region" description="Polar residues" evidence="1">
    <location>
        <begin position="67"/>
        <end position="76"/>
    </location>
</feature>
<accession>A0A0B6YPC5</accession>
<proteinExistence type="predicted"/>
<organism evidence="2">
    <name type="scientific">Arion vulgaris</name>
    <dbReference type="NCBI Taxonomy" id="1028688"/>
    <lineage>
        <taxon>Eukaryota</taxon>
        <taxon>Metazoa</taxon>
        <taxon>Spiralia</taxon>
        <taxon>Lophotrochozoa</taxon>
        <taxon>Mollusca</taxon>
        <taxon>Gastropoda</taxon>
        <taxon>Heterobranchia</taxon>
        <taxon>Euthyneura</taxon>
        <taxon>Panpulmonata</taxon>
        <taxon>Eupulmonata</taxon>
        <taxon>Stylommatophora</taxon>
        <taxon>Helicina</taxon>
        <taxon>Arionoidea</taxon>
        <taxon>Arionidae</taxon>
        <taxon>Arion</taxon>
    </lineage>
</organism>
<dbReference type="EMBL" id="HACG01010460">
    <property type="protein sequence ID" value="CEK57325.1"/>
    <property type="molecule type" value="Transcribed_RNA"/>
</dbReference>
<feature type="region of interest" description="Disordered" evidence="1">
    <location>
        <begin position="1"/>
        <end position="134"/>
    </location>
</feature>
<feature type="compositionally biased region" description="Basic and acidic residues" evidence="1">
    <location>
        <begin position="16"/>
        <end position="32"/>
    </location>
</feature>
<evidence type="ECO:0000256" key="1">
    <source>
        <dbReference type="SAM" id="MobiDB-lite"/>
    </source>
</evidence>
<gene>
    <name evidence="2" type="primary">ORF29876</name>
</gene>
<reference evidence="2" key="1">
    <citation type="submission" date="2014-12" db="EMBL/GenBank/DDBJ databases">
        <title>Insight into the proteome of Arion vulgaris.</title>
        <authorList>
            <person name="Aradska J."/>
            <person name="Bulat T."/>
            <person name="Smidak R."/>
            <person name="Sarate P."/>
            <person name="Gangsoo J."/>
            <person name="Sialana F."/>
            <person name="Bilban M."/>
            <person name="Lubec G."/>
        </authorList>
    </citation>
    <scope>NUCLEOTIDE SEQUENCE</scope>
    <source>
        <tissue evidence="2">Skin</tissue>
    </source>
</reference>
<sequence length="162" mass="18526">KRDIAPPAYSRFSNRMPEDLQKKHSSPKEKSRSSNKQNQQPNGIVKSRPRQVKREHQQRRSGHPDAGNQQHQSSSPHMGGYGSSPDLTSKSPRTGRRRPDSVGPGNESVYAQGDYNRNFNGRTKTPDHNLGTYCYDINRQPQEQYYNTQSGTQYRHWGDSDL</sequence>
<name>A0A0B6YPC5_9EUPU</name>
<feature type="non-terminal residue" evidence="2">
    <location>
        <position position="1"/>
    </location>
</feature>
<feature type="compositionally biased region" description="Basic residues" evidence="1">
    <location>
        <begin position="47"/>
        <end position="61"/>
    </location>
</feature>
<evidence type="ECO:0000313" key="2">
    <source>
        <dbReference type="EMBL" id="CEK57325.1"/>
    </source>
</evidence>
<dbReference type="AlphaFoldDB" id="A0A0B6YPC5"/>